<evidence type="ECO:0000313" key="4">
    <source>
        <dbReference type="Proteomes" id="UP000233565"/>
    </source>
</evidence>
<organism evidence="2 3">
    <name type="scientific">Nocardioides alpinus</name>
    <dbReference type="NCBI Taxonomy" id="748909"/>
    <lineage>
        <taxon>Bacteria</taxon>
        <taxon>Bacillati</taxon>
        <taxon>Actinomycetota</taxon>
        <taxon>Actinomycetes</taxon>
        <taxon>Propionibacteriales</taxon>
        <taxon>Nocardioidaceae</taxon>
        <taxon>Nocardioides</taxon>
    </lineage>
</organism>
<keyword evidence="4" id="KW-1185">Reference proteome</keyword>
<reference evidence="1 4" key="2">
    <citation type="submission" date="2017-12" db="EMBL/GenBank/DDBJ databases">
        <title>Pharmacopeia of the Arctic Ocean.</title>
        <authorList>
            <person name="Collins E."/>
            <person name="Ducluzeau A.-L."/>
        </authorList>
    </citation>
    <scope>NUCLEOTIDE SEQUENCE [LARGE SCALE GENOMIC DNA]</scope>
    <source>
        <strain evidence="1 4">DSM 23325</strain>
    </source>
</reference>
<name>A0A1I0ZC08_9ACTN</name>
<sequence length="83" mass="9049">MPAPIEDWWPRLSQETRDWLIAHNGDEVTASVAQQIARAGGAVEADAWQTGQDDPHGSYLSDEAVDWIEAVANGEVPPRHSAT</sequence>
<evidence type="ECO:0000313" key="2">
    <source>
        <dbReference type="EMBL" id="SFB23155.1"/>
    </source>
</evidence>
<accession>A0A1I0ZC08</accession>
<reference evidence="2" key="1">
    <citation type="submission" date="2016-10" db="EMBL/GenBank/DDBJ databases">
        <authorList>
            <person name="de Groot N.N."/>
        </authorList>
    </citation>
    <scope>NUCLEOTIDE SEQUENCE [LARGE SCALE GENOMIC DNA]</scope>
    <source>
        <strain evidence="2">CGMCC 1.10697</strain>
    </source>
</reference>
<protein>
    <submittedName>
        <fullName evidence="2">Uncharacterized protein</fullName>
    </submittedName>
</protein>
<dbReference type="Proteomes" id="UP000233565">
    <property type="component" value="Unassembled WGS sequence"/>
</dbReference>
<proteinExistence type="predicted"/>
<gene>
    <name evidence="1" type="ORF">CXG46_11955</name>
    <name evidence="2" type="ORF">SAMN05192575_105213</name>
</gene>
<evidence type="ECO:0000313" key="3">
    <source>
        <dbReference type="Proteomes" id="UP000199113"/>
    </source>
</evidence>
<dbReference type="OrthoDB" id="4527292at2"/>
<dbReference type="EMBL" id="FOKC01000005">
    <property type="protein sequence ID" value="SFB23155.1"/>
    <property type="molecule type" value="Genomic_DNA"/>
</dbReference>
<dbReference type="EMBL" id="PJBV01000017">
    <property type="protein sequence ID" value="PKH40695.1"/>
    <property type="molecule type" value="Genomic_DNA"/>
</dbReference>
<dbReference type="RefSeq" id="WP_091199003.1">
    <property type="nucleotide sequence ID" value="NZ_FOKC01000005.1"/>
</dbReference>
<dbReference type="AlphaFoldDB" id="A0A1I0ZC08"/>
<dbReference type="Proteomes" id="UP000199113">
    <property type="component" value="Unassembled WGS sequence"/>
</dbReference>
<evidence type="ECO:0000313" key="1">
    <source>
        <dbReference type="EMBL" id="PKH40695.1"/>
    </source>
</evidence>